<dbReference type="AlphaFoldDB" id="A0A1H7VRE4"/>
<evidence type="ECO:0000256" key="4">
    <source>
        <dbReference type="RuleBase" id="RU362026"/>
    </source>
</evidence>
<dbReference type="PROSITE" id="PS00092">
    <property type="entry name" value="N6_MTASE"/>
    <property type="match status" value="1"/>
</dbReference>
<dbReference type="EC" id="2.1.1.-" evidence="4"/>
<keyword evidence="7" id="KW-1185">Reference proteome</keyword>
<feature type="domain" description="DNA methylase N-4/N-6" evidence="5">
    <location>
        <begin position="28"/>
        <end position="225"/>
    </location>
</feature>
<dbReference type="Gene3D" id="3.40.50.150">
    <property type="entry name" value="Vaccinia Virus protein VP39"/>
    <property type="match status" value="1"/>
</dbReference>
<dbReference type="GO" id="GO:0009007">
    <property type="term" value="F:site-specific DNA-methyltransferase (adenine-specific) activity"/>
    <property type="evidence" value="ECO:0007669"/>
    <property type="project" value="TreeGrafter"/>
</dbReference>
<accession>A0A1H7VRE4</accession>
<dbReference type="STRING" id="416943.SAMN05445871_4440"/>
<evidence type="ECO:0000256" key="3">
    <source>
        <dbReference type="ARBA" id="ARBA00022679"/>
    </source>
</evidence>
<dbReference type="PANTHER" id="PTHR13370:SF3">
    <property type="entry name" value="TRNA (GUANINE(10)-N2)-METHYLTRANSFERASE HOMOLOG"/>
    <property type="match status" value="1"/>
</dbReference>
<name>A0A1H7VRE4_9BURK</name>
<gene>
    <name evidence="6" type="ORF">SAMN05192542_1277</name>
</gene>
<dbReference type="InterPro" id="IPR029063">
    <property type="entry name" value="SAM-dependent_MTases_sf"/>
</dbReference>
<dbReference type="GO" id="GO:0032259">
    <property type="term" value="P:methylation"/>
    <property type="evidence" value="ECO:0007669"/>
    <property type="project" value="UniProtKB-KW"/>
</dbReference>
<dbReference type="GO" id="GO:0005737">
    <property type="term" value="C:cytoplasm"/>
    <property type="evidence" value="ECO:0007669"/>
    <property type="project" value="TreeGrafter"/>
</dbReference>
<dbReference type="InterPro" id="IPR002052">
    <property type="entry name" value="DNA_methylase_N6_adenine_CS"/>
</dbReference>
<reference evidence="7" key="1">
    <citation type="submission" date="2016-10" db="EMBL/GenBank/DDBJ databases">
        <authorList>
            <person name="Varghese N."/>
            <person name="Submissions S."/>
        </authorList>
    </citation>
    <scope>NUCLEOTIDE SEQUENCE [LARGE SCALE GENOMIC DNA]</scope>
    <source>
        <strain evidence="7">LMG 26416</strain>
    </source>
</reference>
<dbReference type="Proteomes" id="UP000199120">
    <property type="component" value="Unassembled WGS sequence"/>
</dbReference>
<dbReference type="Pfam" id="PF01555">
    <property type="entry name" value="N6_N4_Mtase"/>
    <property type="match status" value="1"/>
</dbReference>
<dbReference type="InterPro" id="IPR001091">
    <property type="entry name" value="RM_Methyltransferase"/>
</dbReference>
<evidence type="ECO:0000256" key="1">
    <source>
        <dbReference type="ARBA" id="ARBA00006594"/>
    </source>
</evidence>
<proteinExistence type="inferred from homology"/>
<dbReference type="PANTHER" id="PTHR13370">
    <property type="entry name" value="RNA METHYLASE-RELATED"/>
    <property type="match status" value="1"/>
</dbReference>
<dbReference type="GO" id="GO:0003677">
    <property type="term" value="F:DNA binding"/>
    <property type="evidence" value="ECO:0007669"/>
    <property type="project" value="InterPro"/>
</dbReference>
<keyword evidence="2 6" id="KW-0489">Methyltransferase</keyword>
<dbReference type="PRINTS" id="PR00508">
    <property type="entry name" value="S21N4MTFRASE"/>
</dbReference>
<dbReference type="GO" id="GO:0008170">
    <property type="term" value="F:N-methyltransferase activity"/>
    <property type="evidence" value="ECO:0007669"/>
    <property type="project" value="InterPro"/>
</dbReference>
<dbReference type="EMBL" id="FOAJ01000027">
    <property type="protein sequence ID" value="SEM11730.1"/>
    <property type="molecule type" value="Genomic_DNA"/>
</dbReference>
<keyword evidence="3 6" id="KW-0808">Transferase</keyword>
<evidence type="ECO:0000259" key="5">
    <source>
        <dbReference type="Pfam" id="PF01555"/>
    </source>
</evidence>
<dbReference type="InterPro" id="IPR002941">
    <property type="entry name" value="DNA_methylase_N4/N6"/>
</dbReference>
<dbReference type="SUPFAM" id="SSF53335">
    <property type="entry name" value="S-adenosyl-L-methionine-dependent methyltransferases"/>
    <property type="match status" value="1"/>
</dbReference>
<evidence type="ECO:0000256" key="2">
    <source>
        <dbReference type="ARBA" id="ARBA00022603"/>
    </source>
</evidence>
<evidence type="ECO:0000313" key="7">
    <source>
        <dbReference type="Proteomes" id="UP000199120"/>
    </source>
</evidence>
<organism evidence="6 7">
    <name type="scientific">Paraburkholderia caballeronis</name>
    <dbReference type="NCBI Taxonomy" id="416943"/>
    <lineage>
        <taxon>Bacteria</taxon>
        <taxon>Pseudomonadati</taxon>
        <taxon>Pseudomonadota</taxon>
        <taxon>Betaproteobacteria</taxon>
        <taxon>Burkholderiales</taxon>
        <taxon>Burkholderiaceae</taxon>
        <taxon>Paraburkholderia</taxon>
    </lineage>
</organism>
<protein>
    <recommendedName>
        <fullName evidence="4">Methyltransferase</fullName>
        <ecNumber evidence="4">2.1.1.-</ecNumber>
    </recommendedName>
</protein>
<sequence length="247" mass="27508">MASAPVIIGSATLYCADCLDVLPTLARVDAVIADPPYCIPHRFGMQKHRDGGLRTLQFAWDDAALRETVIEAVKTCARLSDTQFWFCGLHQASLVADALLEAGMTPKPAAWVKLSPPPAMKGNWWPSGFELAVYAYRRGAWFGDANSRRSNVFRFDSYRYGQPGKEAHPTQKSLKLMRFIVGSLARPGGMVLDPFMGSGTTGVAAVEQGRAFVGMERERPYFEIACRRIEDAQRQRMLFEHTSERQS</sequence>
<comment type="similarity">
    <text evidence="1 4">Belongs to the N(4)/N(6)-methyltransferase family.</text>
</comment>
<evidence type="ECO:0000313" key="6">
    <source>
        <dbReference type="EMBL" id="SEM11730.1"/>
    </source>
</evidence>